<dbReference type="FunCoup" id="D8T8R3">
    <property type="interactions" value="4552"/>
</dbReference>
<dbReference type="UniPathway" id="UPA00988"/>
<dbReference type="EMBL" id="GL377691">
    <property type="protein sequence ID" value="EFJ06936.1"/>
    <property type="molecule type" value="Genomic_DNA"/>
</dbReference>
<dbReference type="STRING" id="88036.D8T8R3"/>
<keyword evidence="3 6" id="KW-0963">Cytoplasm</keyword>
<evidence type="ECO:0000259" key="11">
    <source>
        <dbReference type="Pfam" id="PF23936"/>
    </source>
</evidence>
<dbReference type="PANTHER" id="PTHR12747:SF0">
    <property type="entry name" value="ELONGATOR COMPLEX PROTEIN 1"/>
    <property type="match status" value="1"/>
</dbReference>
<evidence type="ECO:0000256" key="4">
    <source>
        <dbReference type="ARBA" id="ARBA00022694"/>
    </source>
</evidence>
<evidence type="ECO:0000259" key="7">
    <source>
        <dbReference type="Pfam" id="PF04762"/>
    </source>
</evidence>
<dbReference type="GO" id="GO:0005829">
    <property type="term" value="C:cytosol"/>
    <property type="evidence" value="ECO:0000318"/>
    <property type="project" value="GO_Central"/>
</dbReference>
<dbReference type="PANTHER" id="PTHR12747">
    <property type="entry name" value="ELONGATOR COMPLEX PROTEIN 1"/>
    <property type="match status" value="1"/>
</dbReference>
<evidence type="ECO:0000259" key="9">
    <source>
        <dbReference type="Pfam" id="PF23878"/>
    </source>
</evidence>
<dbReference type="AlphaFoldDB" id="D8T8R3"/>
<comment type="subcellular location">
    <subcellularLocation>
        <location evidence="6">Cytoplasm</location>
    </subcellularLocation>
    <subcellularLocation>
        <location evidence="6">Nucleus</location>
    </subcellularLocation>
</comment>
<dbReference type="InterPro" id="IPR056165">
    <property type="entry name" value="Beta-prop_ELP1_2nd"/>
</dbReference>
<accession>D8T8R3</accession>
<dbReference type="InterPro" id="IPR056164">
    <property type="entry name" value="Beta-prop_ELP1_1st"/>
</dbReference>
<comment type="function">
    <text evidence="6">Component of the elongator complex which is required for multiple tRNA modifications, including mcm5U (5-methoxycarbonylmethyl uridine), mcm5s2U (5-methoxycarbonylmethyl-2-thiouridine), and ncm5U (5-carbamoylmethyl uridine). The elongator complex catalyzes formation of carboxymethyluridine in the wobble base at position 34 in tRNAs.</text>
</comment>
<sequence length="1214" mass="133262">MSVQSEIFCQSWIVFFVLDQLSRHSLSLASAIEFDAGVVGMEFLLELEALVIGMESGDLVLVEPRSSSAIEVIGSLQGGILSLAASPDGELLAIVSGLGQILLMTPANWDTVHEFSIKNNDRQEFSSSAVELSWRADGKYFATSEYNAQESSSVVKIWERETGKLHSSCEALPSTHRSSICWSPSGARIAASTSKADQAPSVTIFERNGLKKDYFQVTAPAGARVESLQWDSSGEVMKMVVRCDGWDAIQFWYCSNYHWYLKQEWRYTSKETVSTVWHPEKPLSAMVWTVLGNIKATTLGWKSAVLDSSVALVIDGPSLLVTPLAVCMTPPPLYFSKVRFPAPVNTVTLTSESSGFTTVAASLSDKSFGLAVLATSDGWNDLEDSEVVGYILQNFDGGVRNLISTGANRFCGLLDSSSGHGSLQFTEFEATDSGEGWTSRSLSLVYLDKPLIAAARSPLTESSQAFLQLNDGSILNHCAGELTPVGKFPVACPWMQAFEDKGQVQFVGLDERGQLHFRNSVISSECTGFALHITSTKARPSVVHLVYTTRQDLLHIIPLGSSNFTSSPPEVLDVGSGKRQPAPKDFNIQRVWERGARIVSTLGGSDVAVIMQPSRGNLETIYPRGLILHAVEAALAEQDFAEAITCARRHRIDLNVIVDFLGEKEFSRLAPDFVKQVGKLSLVTELVSCLGNENVLETTYKKTLSTLNPEDRMVPAVSSNKMQVVLEALRSAVENHVTDSPSREMCLLTILARNDPPLLEEALKRIKLLREGELGLGTSDDEEALEAIESQGKLVAESALKHLIWLADADAVFDAALGLYDLHLAAMVASHSQRDPKEFLPFLQELEDMPPSIMCYKIDCKLKRYASALRHLSSAGETYFNEALDHVQSHPELFSLALSIFTGESQRSSIMEAWGEYFLSQERFEDAAITFRSCSQLHKALAAYRAGGHWQGVLMVAGQLSMTPDEITNLALELREELQAMGQPKEAARVALDYCKDVKDAVGLLIEARDWMEVLRLCYLHAQPDIVDTIVQPAAVECANGLVGQFQEGVEKVGKYCARFVAVHQRRVLLEAKIKSDQGEDRFDDDTASEASSNLSGMSVYTRGTARTAATGRTRARRQGKVRAGSPGEELALVEHLKNMAISPQLADELRPLLQILVFVKREDLSCKLQQAASKFQATQAEAMRAVEENGITVDKTAANRVVNWSYQALERVL</sequence>
<feature type="domain" description="ELP1 three-helical bundle" evidence="11">
    <location>
        <begin position="1025"/>
        <end position="1176"/>
    </location>
</feature>
<feature type="domain" description="ELP1 alpha-solenoid" evidence="10">
    <location>
        <begin position="624"/>
        <end position="846"/>
    </location>
</feature>
<dbReference type="HOGENOM" id="CLU_001477_0_0_1"/>
<dbReference type="GO" id="GO:0005634">
    <property type="term" value="C:nucleus"/>
    <property type="evidence" value="ECO:0007669"/>
    <property type="project" value="UniProtKB-SubCell"/>
</dbReference>
<dbReference type="Pfam" id="PF23925">
    <property type="entry name" value="A-sol_ELP1"/>
    <property type="match status" value="1"/>
</dbReference>
<evidence type="ECO:0000256" key="3">
    <source>
        <dbReference type="ARBA" id="ARBA00022490"/>
    </source>
</evidence>
<evidence type="ECO:0000313" key="13">
    <source>
        <dbReference type="Proteomes" id="UP000001514"/>
    </source>
</evidence>
<dbReference type="GO" id="GO:0033588">
    <property type="term" value="C:elongator holoenzyme complex"/>
    <property type="evidence" value="ECO:0000318"/>
    <property type="project" value="GO_Central"/>
</dbReference>
<dbReference type="Gene3D" id="2.130.10.10">
    <property type="entry name" value="YVTN repeat-like/Quinoprotein amine dehydrogenase"/>
    <property type="match status" value="1"/>
</dbReference>
<reference evidence="12 13" key="1">
    <citation type="journal article" date="2011" name="Science">
        <title>The Selaginella genome identifies genetic changes associated with the evolution of vascular plants.</title>
        <authorList>
            <person name="Banks J.A."/>
            <person name="Nishiyama T."/>
            <person name="Hasebe M."/>
            <person name="Bowman J.L."/>
            <person name="Gribskov M."/>
            <person name="dePamphilis C."/>
            <person name="Albert V.A."/>
            <person name="Aono N."/>
            <person name="Aoyama T."/>
            <person name="Ambrose B.A."/>
            <person name="Ashton N.W."/>
            <person name="Axtell M.J."/>
            <person name="Barker E."/>
            <person name="Barker M.S."/>
            <person name="Bennetzen J.L."/>
            <person name="Bonawitz N.D."/>
            <person name="Chapple C."/>
            <person name="Cheng C."/>
            <person name="Correa L.G."/>
            <person name="Dacre M."/>
            <person name="DeBarry J."/>
            <person name="Dreyer I."/>
            <person name="Elias M."/>
            <person name="Engstrom E.M."/>
            <person name="Estelle M."/>
            <person name="Feng L."/>
            <person name="Finet C."/>
            <person name="Floyd S.K."/>
            <person name="Frommer W.B."/>
            <person name="Fujita T."/>
            <person name="Gramzow L."/>
            <person name="Gutensohn M."/>
            <person name="Harholt J."/>
            <person name="Hattori M."/>
            <person name="Heyl A."/>
            <person name="Hirai T."/>
            <person name="Hiwatashi Y."/>
            <person name="Ishikawa M."/>
            <person name="Iwata M."/>
            <person name="Karol K.G."/>
            <person name="Koehler B."/>
            <person name="Kolukisaoglu U."/>
            <person name="Kubo M."/>
            <person name="Kurata T."/>
            <person name="Lalonde S."/>
            <person name="Li K."/>
            <person name="Li Y."/>
            <person name="Litt A."/>
            <person name="Lyons E."/>
            <person name="Manning G."/>
            <person name="Maruyama T."/>
            <person name="Michael T.P."/>
            <person name="Mikami K."/>
            <person name="Miyazaki S."/>
            <person name="Morinaga S."/>
            <person name="Murata T."/>
            <person name="Mueller-Roeber B."/>
            <person name="Nelson D.R."/>
            <person name="Obara M."/>
            <person name="Oguri Y."/>
            <person name="Olmstead R.G."/>
            <person name="Onodera N."/>
            <person name="Petersen B.L."/>
            <person name="Pils B."/>
            <person name="Prigge M."/>
            <person name="Rensing S.A."/>
            <person name="Riano-Pachon D.M."/>
            <person name="Roberts A.W."/>
            <person name="Sato Y."/>
            <person name="Scheller H.V."/>
            <person name="Schulz B."/>
            <person name="Schulz C."/>
            <person name="Shakirov E.V."/>
            <person name="Shibagaki N."/>
            <person name="Shinohara N."/>
            <person name="Shippen D.E."/>
            <person name="Soerensen I."/>
            <person name="Sotooka R."/>
            <person name="Sugimoto N."/>
            <person name="Sugita M."/>
            <person name="Sumikawa N."/>
            <person name="Tanurdzic M."/>
            <person name="Theissen G."/>
            <person name="Ulvskov P."/>
            <person name="Wakazuki S."/>
            <person name="Weng J.K."/>
            <person name="Willats W.W."/>
            <person name="Wipf D."/>
            <person name="Wolf P.G."/>
            <person name="Yang L."/>
            <person name="Zimmer A.D."/>
            <person name="Zhu Q."/>
            <person name="Mitros T."/>
            <person name="Hellsten U."/>
            <person name="Loque D."/>
            <person name="Otillar R."/>
            <person name="Salamov A."/>
            <person name="Schmutz J."/>
            <person name="Shapiro H."/>
            <person name="Lindquist E."/>
            <person name="Lucas S."/>
            <person name="Rokhsar D."/>
            <person name="Grigoriev I.V."/>
        </authorList>
    </citation>
    <scope>NUCLEOTIDE SEQUENCE [LARGE SCALE GENOMIC DNA]</scope>
</reference>
<evidence type="ECO:0000259" key="10">
    <source>
        <dbReference type="Pfam" id="PF23925"/>
    </source>
</evidence>
<feature type="domain" description="ELP1 N-terminal second beta-propeller" evidence="8">
    <location>
        <begin position="313"/>
        <end position="599"/>
    </location>
</feature>
<dbReference type="SUPFAM" id="SSF82171">
    <property type="entry name" value="DPP6 N-terminal domain-like"/>
    <property type="match status" value="1"/>
</dbReference>
<evidence type="ECO:0000259" key="8">
    <source>
        <dbReference type="Pfam" id="PF23797"/>
    </source>
</evidence>
<evidence type="ECO:0000313" key="12">
    <source>
        <dbReference type="EMBL" id="EFJ06936.1"/>
    </source>
</evidence>
<gene>
    <name evidence="12" type="ORF">SELMODRAFT_134482</name>
</gene>
<comment type="similarity">
    <text evidence="2 6">Belongs to the ELP1/IKA1 family.</text>
</comment>
<comment type="pathway">
    <text evidence="1">tRNA modification; 5-methoxycarbonylmethyl-2-thiouridine-tRNA biosynthesis.</text>
</comment>
<dbReference type="GO" id="GO:0002926">
    <property type="term" value="P:tRNA wobble base 5-methoxycarbonylmethyl-2-thiouridinylation"/>
    <property type="evidence" value="ECO:0000318"/>
    <property type="project" value="GO_Central"/>
</dbReference>
<dbReference type="Pfam" id="PF23878">
    <property type="entry name" value="TPR_ELP1"/>
    <property type="match status" value="1"/>
</dbReference>
<dbReference type="Proteomes" id="UP000001514">
    <property type="component" value="Unassembled WGS sequence"/>
</dbReference>
<evidence type="ECO:0000256" key="5">
    <source>
        <dbReference type="ARBA" id="ARBA00029535"/>
    </source>
</evidence>
<keyword evidence="4" id="KW-0819">tRNA processing</keyword>
<dbReference type="Pfam" id="PF04762">
    <property type="entry name" value="Beta-prop_ELP1_1st"/>
    <property type="match status" value="2"/>
</dbReference>
<dbReference type="InterPro" id="IPR006849">
    <property type="entry name" value="Elp1"/>
</dbReference>
<organism evidence="13">
    <name type="scientific">Selaginella moellendorffii</name>
    <name type="common">Spikemoss</name>
    <dbReference type="NCBI Taxonomy" id="88036"/>
    <lineage>
        <taxon>Eukaryota</taxon>
        <taxon>Viridiplantae</taxon>
        <taxon>Streptophyta</taxon>
        <taxon>Embryophyta</taxon>
        <taxon>Tracheophyta</taxon>
        <taxon>Lycopodiopsida</taxon>
        <taxon>Selaginellales</taxon>
        <taxon>Selaginellaceae</taxon>
        <taxon>Selaginella</taxon>
    </lineage>
</organism>
<dbReference type="Gramene" id="EFJ06936">
    <property type="protein sequence ID" value="EFJ06936"/>
    <property type="gene ID" value="SELMODRAFT_134482"/>
</dbReference>
<dbReference type="OMA" id="WRESLYC"/>
<dbReference type="InParanoid" id="D8T8R3"/>
<dbReference type="GO" id="GO:0000049">
    <property type="term" value="F:tRNA binding"/>
    <property type="evidence" value="ECO:0000318"/>
    <property type="project" value="GO_Central"/>
</dbReference>
<dbReference type="Pfam" id="PF23936">
    <property type="entry name" value="HB_ELP1"/>
    <property type="match status" value="1"/>
</dbReference>
<dbReference type="InterPro" id="IPR015943">
    <property type="entry name" value="WD40/YVTN_repeat-like_dom_sf"/>
</dbReference>
<dbReference type="InterPro" id="IPR056167">
    <property type="entry name" value="A-sol_ELP1"/>
</dbReference>
<dbReference type="KEGG" id="smo:SELMODRAFT_134482"/>
<dbReference type="Pfam" id="PF23797">
    <property type="entry name" value="Beta-prop_ELP1_2nd"/>
    <property type="match status" value="1"/>
</dbReference>
<proteinExistence type="inferred from homology"/>
<dbReference type="PIRSF" id="PIRSF017233">
    <property type="entry name" value="IKAP"/>
    <property type="match status" value="1"/>
</dbReference>
<protein>
    <recommendedName>
        <fullName evidence="5 6">Elongator complex protein 1</fullName>
    </recommendedName>
</protein>
<keyword evidence="6" id="KW-0539">Nucleus</keyword>
<dbReference type="InterPro" id="IPR056169">
    <property type="entry name" value="HB_ELP1"/>
</dbReference>
<feature type="domain" description="ELP1 first N-terminal beta-propeller" evidence="7">
    <location>
        <begin position="126"/>
        <end position="280"/>
    </location>
</feature>
<evidence type="ECO:0000256" key="2">
    <source>
        <dbReference type="ARBA" id="ARBA00006086"/>
    </source>
</evidence>
<keyword evidence="13" id="KW-1185">Reference proteome</keyword>
<feature type="domain" description="ELP1 first N-terminal beta-propeller" evidence="7">
    <location>
        <begin position="33"/>
        <end position="124"/>
    </location>
</feature>
<evidence type="ECO:0000256" key="6">
    <source>
        <dbReference type="PIRNR" id="PIRNR017233"/>
    </source>
</evidence>
<dbReference type="OrthoDB" id="40048at2759"/>
<evidence type="ECO:0000256" key="1">
    <source>
        <dbReference type="ARBA" id="ARBA00005043"/>
    </source>
</evidence>
<dbReference type="InterPro" id="IPR056166">
    <property type="entry name" value="TPR_ELP1"/>
</dbReference>
<name>D8T8R3_SELML</name>
<feature type="domain" description="ELP1 TPR" evidence="9">
    <location>
        <begin position="856"/>
        <end position="1014"/>
    </location>
</feature>
<dbReference type="eggNOG" id="KOG1920">
    <property type="taxonomic scope" value="Eukaryota"/>
</dbReference>